<reference evidence="2" key="1">
    <citation type="submission" date="2020-03" db="EMBL/GenBank/DDBJ databases">
        <title>The deep terrestrial virosphere.</title>
        <authorList>
            <person name="Holmfeldt K."/>
            <person name="Nilsson E."/>
            <person name="Simone D."/>
            <person name="Lopez-Fernandez M."/>
            <person name="Wu X."/>
            <person name="de Brujin I."/>
            <person name="Lundin D."/>
            <person name="Andersson A."/>
            <person name="Bertilsson S."/>
            <person name="Dopson M."/>
        </authorList>
    </citation>
    <scope>NUCLEOTIDE SEQUENCE</scope>
    <source>
        <strain evidence="2">MM171A01541</strain>
    </source>
</reference>
<dbReference type="AlphaFoldDB" id="A0A6M3M141"/>
<protein>
    <submittedName>
        <fullName evidence="2">Uncharacterized protein</fullName>
    </submittedName>
</protein>
<accession>A0A6M3M141</accession>
<evidence type="ECO:0000313" key="2">
    <source>
        <dbReference type="EMBL" id="QJA98795.1"/>
    </source>
</evidence>
<proteinExistence type="predicted"/>
<evidence type="ECO:0000256" key="1">
    <source>
        <dbReference type="SAM" id="MobiDB-lite"/>
    </source>
</evidence>
<feature type="region of interest" description="Disordered" evidence="1">
    <location>
        <begin position="1"/>
        <end position="45"/>
    </location>
</feature>
<feature type="compositionally biased region" description="Low complexity" evidence="1">
    <location>
        <begin position="33"/>
        <end position="44"/>
    </location>
</feature>
<name>A0A6M3M141_9ZZZZ</name>
<gene>
    <name evidence="2" type="ORF">MM171A01541_0012</name>
</gene>
<sequence>MVIENLEVSPAIENAGAENVSEQNPISEPTDIQPAEGGAQAQPASEDVIDWTKDKRFGKMWSKDGKPDPNLLFKSFKSMEDMYLPLSTQMKKLSGLAREKFGLESLDKLEDFAKSYDELKTNSEDWKTKSSFLDYYLGHPTLGAKAASMLQELENLDLQDKYPNMTKEQIEKSQELDERIKAIEAREAKEREFVLQKDAETKLSESIEKIKKYSQSKGFDFSKEMRDQLLDHLIKNKTHIDNIFSAYLDLFAENIENSYSSLKEKEILEKLQKNKSGVVMGAHSKTPASKTPTFEESMQDYVESII</sequence>
<organism evidence="2">
    <name type="scientific">viral metagenome</name>
    <dbReference type="NCBI Taxonomy" id="1070528"/>
    <lineage>
        <taxon>unclassified sequences</taxon>
        <taxon>metagenomes</taxon>
        <taxon>organismal metagenomes</taxon>
    </lineage>
</organism>
<dbReference type="EMBL" id="MT143608">
    <property type="protein sequence ID" value="QJA98795.1"/>
    <property type="molecule type" value="Genomic_DNA"/>
</dbReference>